<name>A0A931HA62_9SPHN</name>
<sequence length="215" mass="21777">MKVFIVGAAGKIGSRLVPLLAGAGHLPLALHRKPEQAEALTAAGATSVEGDITALDTDGLAALMQGADAVVFSAGAGGAGYELTNAVDGEGLIKSVAAARKAGIARFVLVSAFPEAGRDAEPKAGFENYMRVKKMTDAHLAQSDLDWVILRPGTLSDGAGSGKVSIGLALTYGSVARDDVAATLAGILERPALSRVILELTEGDTPLAEALDAMA</sequence>
<evidence type="ECO:0000259" key="1">
    <source>
        <dbReference type="Pfam" id="PF13460"/>
    </source>
</evidence>
<comment type="caution">
    <text evidence="2">The sequence shown here is derived from an EMBL/GenBank/DDBJ whole genome shotgun (WGS) entry which is preliminary data.</text>
</comment>
<dbReference type="Proteomes" id="UP000617634">
    <property type="component" value="Unassembled WGS sequence"/>
</dbReference>
<gene>
    <name evidence="2" type="ORF">I5E68_02505</name>
</gene>
<dbReference type="SUPFAM" id="SSF51735">
    <property type="entry name" value="NAD(P)-binding Rossmann-fold domains"/>
    <property type="match status" value="1"/>
</dbReference>
<dbReference type="AlphaFoldDB" id="A0A931HA62"/>
<dbReference type="RefSeq" id="WP_197160453.1">
    <property type="nucleotide sequence ID" value="NZ_JADZGI010000001.1"/>
</dbReference>
<dbReference type="InterPro" id="IPR016040">
    <property type="entry name" value="NAD(P)-bd_dom"/>
</dbReference>
<dbReference type="InterPro" id="IPR036291">
    <property type="entry name" value="NAD(P)-bd_dom_sf"/>
</dbReference>
<dbReference type="CDD" id="cd05243">
    <property type="entry name" value="SDR_a5"/>
    <property type="match status" value="1"/>
</dbReference>
<keyword evidence="3" id="KW-1185">Reference proteome</keyword>
<dbReference type="PANTHER" id="PTHR15020:SF50">
    <property type="entry name" value="UPF0659 PROTEIN YMR090W"/>
    <property type="match status" value="1"/>
</dbReference>
<evidence type="ECO:0000313" key="3">
    <source>
        <dbReference type="Proteomes" id="UP000617634"/>
    </source>
</evidence>
<feature type="domain" description="NAD(P)-binding" evidence="1">
    <location>
        <begin position="7"/>
        <end position="191"/>
    </location>
</feature>
<accession>A0A931HA62</accession>
<dbReference type="EMBL" id="JADZGI010000001">
    <property type="protein sequence ID" value="MBH0111823.1"/>
    <property type="molecule type" value="Genomic_DNA"/>
</dbReference>
<evidence type="ECO:0000313" key="2">
    <source>
        <dbReference type="EMBL" id="MBH0111823.1"/>
    </source>
</evidence>
<reference evidence="2" key="1">
    <citation type="submission" date="2020-11" db="EMBL/GenBank/DDBJ databases">
        <title>Novosphingobium aureum sp. nov., a marine bacterium isolated from sediment of a salt flat.</title>
        <authorList>
            <person name="Yoo Y."/>
            <person name="Kim J.-J."/>
        </authorList>
    </citation>
    <scope>NUCLEOTIDE SEQUENCE</scope>
    <source>
        <strain evidence="2">YJ-S2-02</strain>
    </source>
</reference>
<organism evidence="2 3">
    <name type="scientific">Novosphingobium aureum</name>
    <dbReference type="NCBI Taxonomy" id="2792964"/>
    <lineage>
        <taxon>Bacteria</taxon>
        <taxon>Pseudomonadati</taxon>
        <taxon>Pseudomonadota</taxon>
        <taxon>Alphaproteobacteria</taxon>
        <taxon>Sphingomonadales</taxon>
        <taxon>Sphingomonadaceae</taxon>
        <taxon>Novosphingobium</taxon>
    </lineage>
</organism>
<dbReference type="PANTHER" id="PTHR15020">
    <property type="entry name" value="FLAVIN REDUCTASE-RELATED"/>
    <property type="match status" value="1"/>
</dbReference>
<dbReference type="Gene3D" id="3.40.50.720">
    <property type="entry name" value="NAD(P)-binding Rossmann-like Domain"/>
    <property type="match status" value="1"/>
</dbReference>
<dbReference type="Pfam" id="PF13460">
    <property type="entry name" value="NAD_binding_10"/>
    <property type="match status" value="1"/>
</dbReference>
<proteinExistence type="predicted"/>
<protein>
    <submittedName>
        <fullName evidence="2">SDR family oxidoreductase</fullName>
    </submittedName>
</protein>